<dbReference type="InterPro" id="IPR030390">
    <property type="entry name" value="MeTrfase_TrmA_AS"/>
</dbReference>
<evidence type="ECO:0000256" key="5">
    <source>
        <dbReference type="PROSITE-ProRule" id="PRU10015"/>
    </source>
</evidence>
<dbReference type="RefSeq" id="XP_001415457.1">
    <property type="nucleotide sequence ID" value="XM_001415420.1"/>
</dbReference>
<dbReference type="Gramene" id="ABO93749">
    <property type="protein sequence ID" value="ABO93749"/>
    <property type="gene ID" value="OSTLU_39526"/>
</dbReference>
<reference evidence="8 9" key="1">
    <citation type="journal article" date="2007" name="Proc. Natl. Acad. Sci. U.S.A.">
        <title>The tiny eukaryote Ostreococcus provides genomic insights into the paradox of plankton speciation.</title>
        <authorList>
            <person name="Palenik B."/>
            <person name="Grimwood J."/>
            <person name="Aerts A."/>
            <person name="Rouze P."/>
            <person name="Salamov A."/>
            <person name="Putnam N."/>
            <person name="Dupont C."/>
            <person name="Jorgensen R."/>
            <person name="Derelle E."/>
            <person name="Rombauts S."/>
            <person name="Zhou K."/>
            <person name="Otillar R."/>
            <person name="Merchant S.S."/>
            <person name="Podell S."/>
            <person name="Gaasterland T."/>
            <person name="Napoli C."/>
            <person name="Gendler K."/>
            <person name="Manuell A."/>
            <person name="Tai V."/>
            <person name="Vallon O."/>
            <person name="Piganeau G."/>
            <person name="Jancek S."/>
            <person name="Heijde M."/>
            <person name="Jabbari K."/>
            <person name="Bowler C."/>
            <person name="Lohr M."/>
            <person name="Robbens S."/>
            <person name="Werner G."/>
            <person name="Dubchak I."/>
            <person name="Pazour G.J."/>
            <person name="Ren Q."/>
            <person name="Paulsen I."/>
            <person name="Delwiche C."/>
            <person name="Schmutz J."/>
            <person name="Rokhsar D."/>
            <person name="Van de Peer Y."/>
            <person name="Moreau H."/>
            <person name="Grigoriev I.V."/>
        </authorList>
    </citation>
    <scope>NUCLEOTIDE SEQUENCE [LARGE SCALE GENOMIC DNA]</scope>
    <source>
        <strain evidence="8 9">CCE9901</strain>
    </source>
</reference>
<organism evidence="8 9">
    <name type="scientific">Ostreococcus lucimarinus (strain CCE9901)</name>
    <dbReference type="NCBI Taxonomy" id="436017"/>
    <lineage>
        <taxon>Eukaryota</taxon>
        <taxon>Viridiplantae</taxon>
        <taxon>Chlorophyta</taxon>
        <taxon>Mamiellophyceae</taxon>
        <taxon>Mamiellales</taxon>
        <taxon>Bathycoccaceae</taxon>
        <taxon>Ostreococcus</taxon>
    </lineage>
</organism>
<dbReference type="PROSITE" id="PS51687">
    <property type="entry name" value="SAM_MT_RNA_M5U"/>
    <property type="match status" value="1"/>
</dbReference>
<dbReference type="Gene3D" id="2.40.50.140">
    <property type="entry name" value="Nucleic acid-binding proteins"/>
    <property type="match status" value="1"/>
</dbReference>
<dbReference type="GO" id="GO:0008173">
    <property type="term" value="F:RNA methyltransferase activity"/>
    <property type="evidence" value="ECO:0007669"/>
    <property type="project" value="EnsemblPlants"/>
</dbReference>
<feature type="active site" description="Nucleophile" evidence="4">
    <location>
        <position position="485"/>
    </location>
</feature>
<dbReference type="Proteomes" id="UP000001568">
    <property type="component" value="Chromosome 1"/>
</dbReference>
<dbReference type="FunFam" id="3.40.50.150:FF:000009">
    <property type="entry name" value="23S rRNA (Uracil(1939)-C(5))-methyltransferase RlmD"/>
    <property type="match status" value="1"/>
</dbReference>
<dbReference type="eggNOG" id="KOG2187">
    <property type="taxonomic scope" value="Eukaryota"/>
</dbReference>
<feature type="domain" description="TRAM" evidence="7">
    <location>
        <begin position="50"/>
        <end position="109"/>
    </location>
</feature>
<dbReference type="Gene3D" id="3.40.50.150">
    <property type="entry name" value="Vaccinia Virus protein VP39"/>
    <property type="match status" value="1"/>
</dbReference>
<keyword evidence="2 4" id="KW-0808">Transferase</keyword>
<feature type="binding site" evidence="4">
    <location>
        <position position="348"/>
    </location>
    <ligand>
        <name>S-adenosyl-L-methionine</name>
        <dbReference type="ChEBI" id="CHEBI:59789"/>
    </ligand>
</feature>
<evidence type="ECO:0000256" key="2">
    <source>
        <dbReference type="ARBA" id="ARBA00022679"/>
    </source>
</evidence>
<dbReference type="PROSITE" id="PS01230">
    <property type="entry name" value="TRMA_1"/>
    <property type="match status" value="1"/>
</dbReference>
<dbReference type="InterPro" id="IPR012340">
    <property type="entry name" value="NA-bd_OB-fold"/>
</dbReference>
<evidence type="ECO:0000259" key="7">
    <source>
        <dbReference type="PROSITE" id="PS50926"/>
    </source>
</evidence>
<dbReference type="SUPFAM" id="SSF53335">
    <property type="entry name" value="S-adenosyl-L-methionine-dependent methyltransferases"/>
    <property type="match status" value="1"/>
</dbReference>
<dbReference type="OrthoDB" id="10250660at2759"/>
<keyword evidence="3 4" id="KW-0949">S-adenosyl-L-methionine</keyword>
<dbReference type="NCBIfam" id="TIGR00479">
    <property type="entry name" value="rumA"/>
    <property type="match status" value="1"/>
</dbReference>
<evidence type="ECO:0000313" key="8">
    <source>
        <dbReference type="EMBL" id="ABO93749.1"/>
    </source>
</evidence>
<sequence length="536" mass="56563">MPRAFARVVLARALAAARAPVAHAARRLAVARPPCAAKSTAAAAASDRGDVRVGDEVSVECVDFATSGEGVCKLANGMVLLCDGATPGEVVRARVTKLRKKLAHGAKTATERAAPNAVTAPCPHHEQCGGCAWQHVNYDAQVGHKRNRVVDVLARIYKAGEDAEAKVGACVGADETSRYRNKMEFAFASGTRGKTVVGLRPRGANDSVVDLSGGCLLQSEEADRVLAAIRETLERADGRLEAFDRTSGEGTLRSVTIRTAGGERGGEKAVMVDLATTASPNELKTGPLAGLIDVVSKVPGVVSVVHTSGGTTTKAGSTKKVEAVFGENKLVETLNGIDFELSSASFFQTNTEQAARLVRQVREACAFSGDKSEIVLDLFCGVGTMGLSVASDCSRVMGWEVVPEAVKDAKRNAELNNITNAKFYRVDLARLNPSKGPKGLLTTPKGKELPMPDIVITDPARPGMDSALIAILRTIGARRIVYVSCNPATQARDLLLLTAPSEGADDVAYELKTVTPVDMFPHTTHVESVAVLERKA</sequence>
<feature type="active site" evidence="5">
    <location>
        <position position="485"/>
    </location>
</feature>
<feature type="binding site" evidence="4">
    <location>
        <position position="458"/>
    </location>
    <ligand>
        <name>S-adenosyl-L-methionine</name>
        <dbReference type="ChEBI" id="CHEBI:59789"/>
    </ligand>
</feature>
<name>A4RQV8_OSTLU</name>
<keyword evidence="9" id="KW-1185">Reference proteome</keyword>
<dbReference type="InterPro" id="IPR029063">
    <property type="entry name" value="SAM-dependent_MTases_sf"/>
</dbReference>
<keyword evidence="6" id="KW-0732">Signal</keyword>
<dbReference type="GO" id="GO:0008757">
    <property type="term" value="F:S-adenosylmethionine-dependent methyltransferase activity"/>
    <property type="evidence" value="ECO:0007669"/>
    <property type="project" value="UniProtKB-ARBA"/>
</dbReference>
<proteinExistence type="inferred from homology"/>
<dbReference type="AlphaFoldDB" id="A4RQV8"/>
<dbReference type="InterPro" id="IPR010280">
    <property type="entry name" value="U5_MeTrfase_fam"/>
</dbReference>
<dbReference type="KEGG" id="olu:OSTLU_39526"/>
<evidence type="ECO:0000256" key="3">
    <source>
        <dbReference type="ARBA" id="ARBA00022691"/>
    </source>
</evidence>
<comment type="similarity">
    <text evidence="4">Belongs to the class I-like SAM-binding methyltransferase superfamily. RNA M5U methyltransferase family.</text>
</comment>
<feature type="chain" id="PRO_5002671912" description="TRAM domain-containing protein" evidence="6">
    <location>
        <begin position="25"/>
        <end position="536"/>
    </location>
</feature>
<evidence type="ECO:0000256" key="4">
    <source>
        <dbReference type="PROSITE-ProRule" id="PRU01024"/>
    </source>
</evidence>
<gene>
    <name evidence="8" type="ORF">OSTLU_39526</name>
</gene>
<dbReference type="GO" id="GO:0006396">
    <property type="term" value="P:RNA processing"/>
    <property type="evidence" value="ECO:0007669"/>
    <property type="project" value="InterPro"/>
</dbReference>
<dbReference type="EMBL" id="CP000581">
    <property type="protein sequence ID" value="ABO93749.1"/>
    <property type="molecule type" value="Genomic_DNA"/>
</dbReference>
<dbReference type="GO" id="GO:0001510">
    <property type="term" value="P:RNA methylation"/>
    <property type="evidence" value="ECO:0007669"/>
    <property type="project" value="UniProtKB-ARBA"/>
</dbReference>
<dbReference type="GO" id="GO:0009409">
    <property type="term" value="P:response to cold"/>
    <property type="evidence" value="ECO:0007669"/>
    <property type="project" value="EnsemblPlants"/>
</dbReference>
<dbReference type="OMA" id="GGCKWQH"/>
<keyword evidence="1 4" id="KW-0489">Methyltransferase</keyword>
<protein>
    <recommendedName>
        <fullName evidence="7">TRAM domain-containing protein</fullName>
    </recommendedName>
</protein>
<evidence type="ECO:0000313" key="9">
    <source>
        <dbReference type="Proteomes" id="UP000001568"/>
    </source>
</evidence>
<dbReference type="GO" id="GO:0003729">
    <property type="term" value="F:mRNA binding"/>
    <property type="evidence" value="ECO:0007669"/>
    <property type="project" value="EnsemblPlants"/>
</dbReference>
<dbReference type="PROSITE" id="PS01231">
    <property type="entry name" value="TRMA_2"/>
    <property type="match status" value="1"/>
</dbReference>
<dbReference type="PROSITE" id="PS50926">
    <property type="entry name" value="TRAM"/>
    <property type="match status" value="1"/>
</dbReference>
<evidence type="ECO:0000256" key="1">
    <source>
        <dbReference type="ARBA" id="ARBA00022603"/>
    </source>
</evidence>
<dbReference type="Gene3D" id="2.40.50.1070">
    <property type="match status" value="1"/>
</dbReference>
<dbReference type="SUPFAM" id="SSF50249">
    <property type="entry name" value="Nucleic acid-binding proteins"/>
    <property type="match status" value="1"/>
</dbReference>
<accession>A4RQV8</accession>
<dbReference type="PANTHER" id="PTHR11061:SF30">
    <property type="entry name" value="TRNA (URACIL(54)-C(5))-METHYLTRANSFERASE"/>
    <property type="match status" value="1"/>
</dbReference>
<dbReference type="STRING" id="436017.A4RQV8"/>
<feature type="binding site" evidence="4">
    <location>
        <position position="379"/>
    </location>
    <ligand>
        <name>S-adenosyl-L-methionine</name>
        <dbReference type="ChEBI" id="CHEBI:59789"/>
    </ligand>
</feature>
<dbReference type="HOGENOM" id="CLU_014689_7_2_1"/>
<dbReference type="InterPro" id="IPR030391">
    <property type="entry name" value="MeTrfase_TrmA_CS"/>
</dbReference>
<evidence type="ECO:0000256" key="6">
    <source>
        <dbReference type="SAM" id="SignalP"/>
    </source>
</evidence>
<dbReference type="CDD" id="cd02440">
    <property type="entry name" value="AdoMet_MTases"/>
    <property type="match status" value="1"/>
</dbReference>
<feature type="binding site" evidence="4">
    <location>
        <position position="400"/>
    </location>
    <ligand>
        <name>S-adenosyl-L-methionine</name>
        <dbReference type="ChEBI" id="CHEBI:59789"/>
    </ligand>
</feature>
<feature type="signal peptide" evidence="6">
    <location>
        <begin position="1"/>
        <end position="24"/>
    </location>
</feature>
<dbReference type="Pfam" id="PF05958">
    <property type="entry name" value="tRNA_U5-meth_tr"/>
    <property type="match status" value="1"/>
</dbReference>
<dbReference type="PANTHER" id="PTHR11061">
    <property type="entry name" value="RNA M5U METHYLTRANSFERASE"/>
    <property type="match status" value="1"/>
</dbReference>
<dbReference type="InterPro" id="IPR002792">
    <property type="entry name" value="TRAM_dom"/>
</dbReference>
<dbReference type="GeneID" id="4999868"/>